<feature type="site" description="Interaction with tRNA" evidence="9">
    <location>
        <position position="351"/>
    </location>
</feature>
<feature type="domain" description="tRNA-specific 2-thiouridylase MnmA-like central" evidence="11">
    <location>
        <begin position="218"/>
        <end position="282"/>
    </location>
</feature>
<evidence type="ECO:0000256" key="6">
    <source>
        <dbReference type="ARBA" id="ARBA00022884"/>
    </source>
</evidence>
<feature type="active site" description="Nucleophile" evidence="9">
    <location>
        <position position="92"/>
    </location>
</feature>
<dbReference type="GO" id="GO:0103016">
    <property type="term" value="F:tRNA-uridine 2-sulfurtransferase activity"/>
    <property type="evidence" value="ECO:0007669"/>
    <property type="project" value="UniProtKB-EC"/>
</dbReference>
<evidence type="ECO:0000256" key="2">
    <source>
        <dbReference type="ARBA" id="ARBA00022679"/>
    </source>
</evidence>
<evidence type="ECO:0000256" key="8">
    <source>
        <dbReference type="ARBA" id="ARBA00051542"/>
    </source>
</evidence>
<keyword evidence="5 9" id="KW-0067">ATP-binding</keyword>
<keyword evidence="1 9" id="KW-0820">tRNA-binding</keyword>
<evidence type="ECO:0000256" key="5">
    <source>
        <dbReference type="ARBA" id="ARBA00022840"/>
    </source>
</evidence>
<evidence type="ECO:0000256" key="9">
    <source>
        <dbReference type="HAMAP-Rule" id="MF_00144"/>
    </source>
</evidence>
<feature type="site" description="Interaction with tRNA" evidence="9">
    <location>
        <position position="117"/>
    </location>
</feature>
<dbReference type="GO" id="GO:0005737">
    <property type="term" value="C:cytoplasm"/>
    <property type="evidence" value="ECO:0007669"/>
    <property type="project" value="UniProtKB-SubCell"/>
</dbReference>
<keyword evidence="9" id="KW-0963">Cytoplasm</keyword>
<dbReference type="Gene3D" id="2.30.30.280">
    <property type="entry name" value="Adenine nucleotide alpha hydrolases-like domains"/>
    <property type="match status" value="1"/>
</dbReference>
<protein>
    <recommendedName>
        <fullName evidence="9">tRNA-specific 2-thiouridylase MnmA</fullName>
        <ecNumber evidence="9">2.8.1.13</ecNumber>
    </recommendedName>
</protein>
<keyword evidence="3 9" id="KW-0819">tRNA processing</keyword>
<evidence type="ECO:0000313" key="13">
    <source>
        <dbReference type="Proteomes" id="UP000179010"/>
    </source>
</evidence>
<keyword evidence="6 9" id="KW-0694">RNA-binding</keyword>
<gene>
    <name evidence="9" type="primary">mnmA</name>
    <name evidence="12" type="ORF">A2994_00250</name>
</gene>
<dbReference type="Proteomes" id="UP000179010">
    <property type="component" value="Unassembled WGS sequence"/>
</dbReference>
<evidence type="ECO:0000256" key="7">
    <source>
        <dbReference type="ARBA" id="ARBA00023157"/>
    </source>
</evidence>
<keyword evidence="4 9" id="KW-0547">Nucleotide-binding</keyword>
<dbReference type="STRING" id="1798539.A2994_00250"/>
<dbReference type="FunFam" id="2.30.30.280:FF:000001">
    <property type="entry name" value="tRNA-specific 2-thiouridylase MnmA"/>
    <property type="match status" value="1"/>
</dbReference>
<dbReference type="InterPro" id="IPR046884">
    <property type="entry name" value="MnmA-like_central"/>
</dbReference>
<dbReference type="EMBL" id="METE01000011">
    <property type="protein sequence ID" value="OGB85088.1"/>
    <property type="molecule type" value="Genomic_DNA"/>
</dbReference>
<evidence type="ECO:0000256" key="4">
    <source>
        <dbReference type="ARBA" id="ARBA00022741"/>
    </source>
</evidence>
<evidence type="ECO:0000256" key="1">
    <source>
        <dbReference type="ARBA" id="ARBA00022555"/>
    </source>
</evidence>
<dbReference type="InterPro" id="IPR023382">
    <property type="entry name" value="MnmA-like_central_sf"/>
</dbReference>
<dbReference type="CDD" id="cd01998">
    <property type="entry name" value="MnmA_TRMU-like"/>
    <property type="match status" value="1"/>
</dbReference>
<dbReference type="PANTHER" id="PTHR11933:SF5">
    <property type="entry name" value="MITOCHONDRIAL TRNA-SPECIFIC 2-THIOURIDYLASE 1"/>
    <property type="match status" value="1"/>
</dbReference>
<dbReference type="NCBIfam" id="NF001138">
    <property type="entry name" value="PRK00143.1"/>
    <property type="match status" value="1"/>
</dbReference>
<comment type="function">
    <text evidence="9">Catalyzes the 2-thiolation of uridine at the wobble position (U34) of tRNA, leading to the formation of s(2)U34.</text>
</comment>
<feature type="domain" description="tRNA-specific 2-thiouridylase MnmA-like C-terminal" evidence="10">
    <location>
        <begin position="292"/>
        <end position="367"/>
    </location>
</feature>
<dbReference type="InterPro" id="IPR004506">
    <property type="entry name" value="MnmA-like"/>
</dbReference>
<evidence type="ECO:0000313" key="12">
    <source>
        <dbReference type="EMBL" id="OGB85088.1"/>
    </source>
</evidence>
<proteinExistence type="inferred from homology"/>
<feature type="binding site" evidence="9">
    <location>
        <position position="26"/>
    </location>
    <ligand>
        <name>ATP</name>
        <dbReference type="ChEBI" id="CHEBI:30616"/>
    </ligand>
</feature>
<dbReference type="PANTHER" id="PTHR11933">
    <property type="entry name" value="TRNA 5-METHYLAMINOMETHYL-2-THIOURIDYLATE -METHYLTRANSFERASE"/>
    <property type="match status" value="1"/>
</dbReference>
<dbReference type="Pfam" id="PF03054">
    <property type="entry name" value="tRNA_Me_trans"/>
    <property type="match status" value="1"/>
</dbReference>
<comment type="subcellular location">
    <subcellularLocation>
        <location evidence="9">Cytoplasm</location>
    </subcellularLocation>
</comment>
<dbReference type="InterPro" id="IPR014729">
    <property type="entry name" value="Rossmann-like_a/b/a_fold"/>
</dbReference>
<feature type="region of interest" description="Interaction with tRNA" evidence="9">
    <location>
        <begin position="160"/>
        <end position="162"/>
    </location>
</feature>
<feature type="binding site" evidence="9">
    <location>
        <position position="116"/>
    </location>
    <ligand>
        <name>ATP</name>
        <dbReference type="ChEBI" id="CHEBI:30616"/>
    </ligand>
</feature>
<feature type="region of interest" description="Interaction with target base in tRNA" evidence="9">
    <location>
        <begin position="87"/>
        <end position="89"/>
    </location>
</feature>
<keyword evidence="7" id="KW-1015">Disulfide bond</keyword>
<comment type="catalytic activity">
    <reaction evidence="8 9">
        <text>S-sulfanyl-L-cysteinyl-[protein] + uridine(34) in tRNA + AH2 + ATP = 2-thiouridine(34) in tRNA + L-cysteinyl-[protein] + A + AMP + diphosphate + H(+)</text>
        <dbReference type="Rhea" id="RHEA:47032"/>
        <dbReference type="Rhea" id="RHEA-COMP:10131"/>
        <dbReference type="Rhea" id="RHEA-COMP:11726"/>
        <dbReference type="Rhea" id="RHEA-COMP:11727"/>
        <dbReference type="Rhea" id="RHEA-COMP:11728"/>
        <dbReference type="ChEBI" id="CHEBI:13193"/>
        <dbReference type="ChEBI" id="CHEBI:15378"/>
        <dbReference type="ChEBI" id="CHEBI:17499"/>
        <dbReference type="ChEBI" id="CHEBI:29950"/>
        <dbReference type="ChEBI" id="CHEBI:30616"/>
        <dbReference type="ChEBI" id="CHEBI:33019"/>
        <dbReference type="ChEBI" id="CHEBI:61963"/>
        <dbReference type="ChEBI" id="CHEBI:65315"/>
        <dbReference type="ChEBI" id="CHEBI:87170"/>
        <dbReference type="ChEBI" id="CHEBI:456215"/>
        <dbReference type="EC" id="2.8.1.13"/>
    </reaction>
</comment>
<accession>A0A1F4PN69</accession>
<sequence>MSGGVDSSVTAYLLKQQGYQVVGMFMKNWSYPVKRINECPLYHDYLDMVSVCKTLKIPYLVVGFEKEYKKRVIDDFFKGYAEGRTPNPDVLCNREIKFDLFLKEAIRLGADLIATGHHIRSKYVNSQGAKLTPPILPLPRGGVGGVSGHYELLRGRDLIKDQTYFVYPLTQAQLKKCIFPVGEYIKDDIRKIAREADLPTATKRDSQGICFIGRIDAKDFLKTRLKEKAGDIVDAKGDKLGRHEGAWFYTIGQRRIAGLSGTIKPLYVVRTDVKKNQVIVGSDKETYAKVARIKNLHLINPKTTAVTELLSKRLLAKPRYTPQVFGGKLKKDKKGYYFEFSNPERAITPGQSLVLYQKDICLGGGVITSSNL</sequence>
<dbReference type="GO" id="GO:0002143">
    <property type="term" value="P:tRNA wobble position uridine thiolation"/>
    <property type="evidence" value="ECO:0007669"/>
    <property type="project" value="TreeGrafter"/>
</dbReference>
<reference evidence="12 13" key="1">
    <citation type="journal article" date="2016" name="Nat. Commun.">
        <title>Thousands of microbial genomes shed light on interconnected biogeochemical processes in an aquifer system.</title>
        <authorList>
            <person name="Anantharaman K."/>
            <person name="Brown C.T."/>
            <person name="Hug L.A."/>
            <person name="Sharon I."/>
            <person name="Castelle C.J."/>
            <person name="Probst A.J."/>
            <person name="Thomas B.C."/>
            <person name="Singh A."/>
            <person name="Wilkins M.J."/>
            <person name="Karaoz U."/>
            <person name="Brodie E.L."/>
            <person name="Williams K.H."/>
            <person name="Hubbard S.S."/>
            <person name="Banfield J.F."/>
        </authorList>
    </citation>
    <scope>NUCLEOTIDE SEQUENCE [LARGE SCALE GENOMIC DNA]</scope>
</reference>
<feature type="active site" description="Cysteine persulfide intermediate" evidence="9">
    <location>
        <position position="210"/>
    </location>
</feature>
<dbReference type="AlphaFoldDB" id="A0A1F4PN69"/>
<dbReference type="EC" id="2.8.1.13" evidence="9"/>
<dbReference type="Gene3D" id="3.40.50.620">
    <property type="entry name" value="HUPs"/>
    <property type="match status" value="1"/>
</dbReference>
<comment type="caution">
    <text evidence="12">The sequence shown here is derived from an EMBL/GenBank/DDBJ whole genome shotgun (WGS) entry which is preliminary data.</text>
</comment>
<dbReference type="Pfam" id="PF20258">
    <property type="entry name" value="tRNA_Me_trans_C"/>
    <property type="match status" value="1"/>
</dbReference>
<dbReference type="HAMAP" id="MF_00144">
    <property type="entry name" value="tRNA_thiouridyl_MnmA"/>
    <property type="match status" value="1"/>
</dbReference>
<dbReference type="GO" id="GO:0000049">
    <property type="term" value="F:tRNA binding"/>
    <property type="evidence" value="ECO:0007669"/>
    <property type="project" value="UniProtKB-KW"/>
</dbReference>
<evidence type="ECO:0000259" key="10">
    <source>
        <dbReference type="Pfam" id="PF20258"/>
    </source>
</evidence>
<dbReference type="InterPro" id="IPR046885">
    <property type="entry name" value="MnmA-like_C"/>
</dbReference>
<evidence type="ECO:0000256" key="3">
    <source>
        <dbReference type="ARBA" id="ARBA00022694"/>
    </source>
</evidence>
<dbReference type="Pfam" id="PF20259">
    <property type="entry name" value="tRNA_Me_trans_M"/>
    <property type="match status" value="1"/>
</dbReference>
<name>A0A1F4PN69_UNCK3</name>
<feature type="region of interest" description="Interaction with tRNA" evidence="9">
    <location>
        <begin position="319"/>
        <end position="320"/>
    </location>
</feature>
<dbReference type="Gene3D" id="2.40.30.10">
    <property type="entry name" value="Translation factors"/>
    <property type="match status" value="1"/>
</dbReference>
<organism evidence="12 13">
    <name type="scientific">candidate division Kazan bacterium RIFCSPLOWO2_01_FULL_48_13</name>
    <dbReference type="NCBI Taxonomy" id="1798539"/>
    <lineage>
        <taxon>Bacteria</taxon>
        <taxon>Bacteria division Kazan-3B-28</taxon>
    </lineage>
</organism>
<keyword evidence="2 9" id="KW-0808">Transferase</keyword>
<comment type="similarity">
    <text evidence="9">Belongs to the MnmA/TRMU family.</text>
</comment>
<evidence type="ECO:0000259" key="11">
    <source>
        <dbReference type="Pfam" id="PF20259"/>
    </source>
</evidence>
<comment type="caution">
    <text evidence="9">Lacks conserved residue(s) required for the propagation of feature annotation.</text>
</comment>
<dbReference type="SUPFAM" id="SSF52402">
    <property type="entry name" value="Adenine nucleotide alpha hydrolases-like"/>
    <property type="match status" value="1"/>
</dbReference>
<dbReference type="GO" id="GO:0005524">
    <property type="term" value="F:ATP binding"/>
    <property type="evidence" value="ECO:0007669"/>
    <property type="project" value="UniProtKB-KW"/>
</dbReference>